<protein>
    <submittedName>
        <fullName evidence="1">Uncharacterized protein</fullName>
    </submittedName>
</protein>
<accession>A0ABQ9D1F1</accession>
<dbReference type="Proteomes" id="UP001145742">
    <property type="component" value="Unassembled WGS sequence"/>
</dbReference>
<reference evidence="1" key="1">
    <citation type="submission" date="2019-10" db="EMBL/GenBank/DDBJ databases">
        <authorList>
            <person name="Soares A.E.R."/>
            <person name="Aleixo A."/>
            <person name="Schneider P."/>
            <person name="Miyaki C.Y."/>
            <person name="Schneider M.P."/>
            <person name="Mello C."/>
            <person name="Vasconcelos A.T.R."/>
        </authorList>
    </citation>
    <scope>NUCLEOTIDE SEQUENCE</scope>
    <source>
        <tissue evidence="1">Muscle</tissue>
    </source>
</reference>
<evidence type="ECO:0000313" key="2">
    <source>
        <dbReference type="Proteomes" id="UP001145742"/>
    </source>
</evidence>
<evidence type="ECO:0000313" key="1">
    <source>
        <dbReference type="EMBL" id="KAJ7410545.1"/>
    </source>
</evidence>
<name>A0ABQ9D1F1_9PASS</name>
<proteinExistence type="predicted"/>
<dbReference type="EMBL" id="WHWB01034400">
    <property type="protein sequence ID" value="KAJ7410545.1"/>
    <property type="molecule type" value="Genomic_DNA"/>
</dbReference>
<gene>
    <name evidence="1" type="ORF">WISP_107891</name>
</gene>
<sequence length="246" mass="28378">MVQTSGHRLGSNNINDEIAQEVCSLEKWEYYLVLSSDLIELGQSERPNSYEQISKGKHTAMYKLFLPDTLVFTGGIRKEEQHGPYKFPNRKCRSLSWLYVISQKETVANVYNKSYQHKLDSLMDMKPGPHIRSNVNTKNTCAFVQSYGHLYYLFPKTHDPFPYAINFTGSGNNAPGHFLNTPQLKWVFFRILNNLPCKAETTVVNNTFLATLPFDLNTESEKQSSLYHWLQRTHSRENVKDTMNGI</sequence>
<keyword evidence="2" id="KW-1185">Reference proteome</keyword>
<organism evidence="1 2">
    <name type="scientific">Willisornis vidua</name>
    <name type="common">Xingu scale-backed antbird</name>
    <dbReference type="NCBI Taxonomy" id="1566151"/>
    <lineage>
        <taxon>Eukaryota</taxon>
        <taxon>Metazoa</taxon>
        <taxon>Chordata</taxon>
        <taxon>Craniata</taxon>
        <taxon>Vertebrata</taxon>
        <taxon>Euteleostomi</taxon>
        <taxon>Archelosauria</taxon>
        <taxon>Archosauria</taxon>
        <taxon>Dinosauria</taxon>
        <taxon>Saurischia</taxon>
        <taxon>Theropoda</taxon>
        <taxon>Coelurosauria</taxon>
        <taxon>Aves</taxon>
        <taxon>Neognathae</taxon>
        <taxon>Neoaves</taxon>
        <taxon>Telluraves</taxon>
        <taxon>Australaves</taxon>
        <taxon>Passeriformes</taxon>
        <taxon>Thamnophilidae</taxon>
        <taxon>Willisornis</taxon>
    </lineage>
</organism>
<comment type="caution">
    <text evidence="1">The sequence shown here is derived from an EMBL/GenBank/DDBJ whole genome shotgun (WGS) entry which is preliminary data.</text>
</comment>